<keyword evidence="3" id="KW-1185">Reference proteome</keyword>
<dbReference type="Pfam" id="PF04994">
    <property type="entry name" value="TfoX_C"/>
    <property type="match status" value="1"/>
</dbReference>
<sequence length="92" mass="10411">MTENNLIENTELTSLPNIGKEMDRQLRAVGINTPAELAASGSREAWLRIRAIDASACYNRLCGLEGAIQGIRWHYLDDSLKKELKDFYEANR</sequence>
<feature type="domain" description="TfoX C-terminal" evidence="1">
    <location>
        <begin position="9"/>
        <end position="87"/>
    </location>
</feature>
<dbReference type="AlphaFoldDB" id="A0A923HVN3"/>
<dbReference type="InterPro" id="IPR047525">
    <property type="entry name" value="TfoX-like"/>
</dbReference>
<protein>
    <submittedName>
        <fullName evidence="2">Competence protein TfoX</fullName>
    </submittedName>
</protein>
<dbReference type="RefSeq" id="WP_148565802.1">
    <property type="nucleotide sequence ID" value="NZ_RXYA01000002.1"/>
</dbReference>
<dbReference type="PANTHER" id="PTHR36121">
    <property type="entry name" value="PROTEIN SXY"/>
    <property type="match status" value="1"/>
</dbReference>
<dbReference type="Gene3D" id="1.10.150.20">
    <property type="entry name" value="5' to 3' exonuclease, C-terminal subdomain"/>
    <property type="match status" value="1"/>
</dbReference>
<dbReference type="EMBL" id="WJBD01000003">
    <property type="protein sequence ID" value="MBC3887424.1"/>
    <property type="molecule type" value="Genomic_DNA"/>
</dbReference>
<name>A0A923HVN3_9FIRM</name>
<evidence type="ECO:0000313" key="3">
    <source>
        <dbReference type="Proteomes" id="UP000616595"/>
    </source>
</evidence>
<organism evidence="2 3">
    <name type="scientific">Acetobacterium paludosum</name>
    <dbReference type="NCBI Taxonomy" id="52693"/>
    <lineage>
        <taxon>Bacteria</taxon>
        <taxon>Bacillati</taxon>
        <taxon>Bacillota</taxon>
        <taxon>Clostridia</taxon>
        <taxon>Eubacteriales</taxon>
        <taxon>Eubacteriaceae</taxon>
        <taxon>Acetobacterium</taxon>
    </lineage>
</organism>
<evidence type="ECO:0000259" key="1">
    <source>
        <dbReference type="Pfam" id="PF04994"/>
    </source>
</evidence>
<dbReference type="InterPro" id="IPR007077">
    <property type="entry name" value="TfoX_C"/>
</dbReference>
<reference evidence="2" key="1">
    <citation type="submission" date="2019-10" db="EMBL/GenBank/DDBJ databases">
        <authorList>
            <person name="Ross D.E."/>
            <person name="Gulliver D."/>
        </authorList>
    </citation>
    <scope>NUCLEOTIDE SEQUENCE</scope>
    <source>
        <strain evidence="2">DER-2019</strain>
    </source>
</reference>
<dbReference type="PANTHER" id="PTHR36121:SF1">
    <property type="entry name" value="PROTEIN SXY"/>
    <property type="match status" value="1"/>
</dbReference>
<dbReference type="OrthoDB" id="9796798at2"/>
<dbReference type="Proteomes" id="UP000616595">
    <property type="component" value="Unassembled WGS sequence"/>
</dbReference>
<gene>
    <name evidence="2" type="ORF">GH810_03765</name>
</gene>
<proteinExistence type="predicted"/>
<comment type="caution">
    <text evidence="2">The sequence shown here is derived from an EMBL/GenBank/DDBJ whole genome shotgun (WGS) entry which is preliminary data.</text>
</comment>
<reference evidence="2" key="2">
    <citation type="submission" date="2020-10" db="EMBL/GenBank/DDBJ databases">
        <title>Comparative genomics of the Acetobacterium genus.</title>
        <authorList>
            <person name="Marshall C."/>
            <person name="May H."/>
            <person name="Norman S."/>
        </authorList>
    </citation>
    <scope>NUCLEOTIDE SEQUENCE</scope>
    <source>
        <strain evidence="2">DER-2019</strain>
    </source>
</reference>
<evidence type="ECO:0000313" key="2">
    <source>
        <dbReference type="EMBL" id="MBC3887424.1"/>
    </source>
</evidence>
<accession>A0A923HVN3</accession>